<dbReference type="Proteomes" id="UP000678499">
    <property type="component" value="Unassembled WGS sequence"/>
</dbReference>
<evidence type="ECO:0008006" key="9">
    <source>
        <dbReference type="Google" id="ProtNLM"/>
    </source>
</evidence>
<keyword evidence="4 6" id="KW-1133">Transmembrane helix</keyword>
<dbReference type="PANTHER" id="PTHR12290">
    <property type="entry name" value="CORNICHON-RELATED"/>
    <property type="match status" value="1"/>
</dbReference>
<dbReference type="SMART" id="SM01398">
    <property type="entry name" value="Cornichon"/>
    <property type="match status" value="1"/>
</dbReference>
<gene>
    <name evidence="7" type="ORF">NMOB1V02_LOCUS2540</name>
</gene>
<dbReference type="GO" id="GO:0016192">
    <property type="term" value="P:vesicle-mediated transport"/>
    <property type="evidence" value="ECO:0007669"/>
    <property type="project" value="InterPro"/>
</dbReference>
<dbReference type="EMBL" id="CAJPEX010000288">
    <property type="protein sequence ID" value="CAG0914869.1"/>
    <property type="molecule type" value="Genomic_DNA"/>
</dbReference>
<keyword evidence="5 6" id="KW-0472">Membrane</keyword>
<keyword evidence="3 6" id="KW-0812">Transmembrane</keyword>
<dbReference type="Pfam" id="PF03311">
    <property type="entry name" value="Cornichon"/>
    <property type="match status" value="1"/>
</dbReference>
<keyword evidence="8" id="KW-1185">Reference proteome</keyword>
<feature type="transmembrane region" description="Helical" evidence="6">
    <location>
        <begin position="47"/>
        <end position="75"/>
    </location>
</feature>
<evidence type="ECO:0000313" key="7">
    <source>
        <dbReference type="EMBL" id="CAD7274717.1"/>
    </source>
</evidence>
<dbReference type="OrthoDB" id="8775810at2759"/>
<dbReference type="GO" id="GO:0016020">
    <property type="term" value="C:membrane"/>
    <property type="evidence" value="ECO:0007669"/>
    <property type="project" value="UniProtKB-SubCell"/>
</dbReference>
<evidence type="ECO:0000256" key="3">
    <source>
        <dbReference type="ARBA" id="ARBA00022692"/>
    </source>
</evidence>
<organism evidence="7">
    <name type="scientific">Notodromas monacha</name>
    <dbReference type="NCBI Taxonomy" id="399045"/>
    <lineage>
        <taxon>Eukaryota</taxon>
        <taxon>Metazoa</taxon>
        <taxon>Ecdysozoa</taxon>
        <taxon>Arthropoda</taxon>
        <taxon>Crustacea</taxon>
        <taxon>Oligostraca</taxon>
        <taxon>Ostracoda</taxon>
        <taxon>Podocopa</taxon>
        <taxon>Podocopida</taxon>
        <taxon>Cypridocopina</taxon>
        <taxon>Cypridoidea</taxon>
        <taxon>Cyprididae</taxon>
        <taxon>Notodromas</taxon>
    </lineage>
</organism>
<evidence type="ECO:0000313" key="8">
    <source>
        <dbReference type="Proteomes" id="UP000678499"/>
    </source>
</evidence>
<accession>A0A7R9BIS6</accession>
<evidence type="ECO:0000256" key="4">
    <source>
        <dbReference type="ARBA" id="ARBA00022989"/>
    </source>
</evidence>
<evidence type="ECO:0000256" key="2">
    <source>
        <dbReference type="ARBA" id="ARBA00010095"/>
    </source>
</evidence>
<evidence type="ECO:0000256" key="5">
    <source>
        <dbReference type="ARBA" id="ARBA00023136"/>
    </source>
</evidence>
<comment type="subcellular location">
    <subcellularLocation>
        <location evidence="1">Membrane</location>
        <topology evidence="1">Multi-pass membrane protein</topology>
    </subcellularLocation>
</comment>
<dbReference type="AlphaFoldDB" id="A0A7R9BIS6"/>
<sequence>MSTETYLFVFALFDTGVMLFLLIYFVITLSDLECDYLNARMCCSKLNIWVIPMLFLQTVLSVTLLFMSHWILFLVNLPANSWMLYEFWNVPKGNLGLYDPAEIHNRGQLKAHMKHCLIRLGNFLILFFVYLYCCISAMIKDSPLHGGPDDLDLGI</sequence>
<feature type="transmembrane region" description="Helical" evidence="6">
    <location>
        <begin position="116"/>
        <end position="139"/>
    </location>
</feature>
<name>A0A7R9BIS6_9CRUS</name>
<dbReference type="EMBL" id="OA882325">
    <property type="protein sequence ID" value="CAD7274717.1"/>
    <property type="molecule type" value="Genomic_DNA"/>
</dbReference>
<dbReference type="InterPro" id="IPR003377">
    <property type="entry name" value="Cornichon"/>
</dbReference>
<reference evidence="7" key="1">
    <citation type="submission" date="2020-11" db="EMBL/GenBank/DDBJ databases">
        <authorList>
            <person name="Tran Van P."/>
        </authorList>
    </citation>
    <scope>NUCLEOTIDE SEQUENCE</scope>
</reference>
<proteinExistence type="inferred from homology"/>
<protein>
    <recommendedName>
        <fullName evidence="9">Protein cornichon homolog 4</fullName>
    </recommendedName>
</protein>
<feature type="transmembrane region" description="Helical" evidence="6">
    <location>
        <begin position="7"/>
        <end position="27"/>
    </location>
</feature>
<evidence type="ECO:0000256" key="1">
    <source>
        <dbReference type="ARBA" id="ARBA00004141"/>
    </source>
</evidence>
<evidence type="ECO:0000256" key="6">
    <source>
        <dbReference type="SAM" id="Phobius"/>
    </source>
</evidence>
<comment type="similarity">
    <text evidence="2">Belongs to the cornichon family.</text>
</comment>